<dbReference type="GO" id="GO:0043856">
    <property type="term" value="F:anti-sigma factor antagonist activity"/>
    <property type="evidence" value="ECO:0007669"/>
    <property type="project" value="InterPro"/>
</dbReference>
<dbReference type="EMBL" id="JASJOS010000013">
    <property type="protein sequence ID" value="MDJ1483936.1"/>
    <property type="molecule type" value="Genomic_DNA"/>
</dbReference>
<keyword evidence="6" id="KW-1185">Reference proteome</keyword>
<proteinExistence type="inferred from homology"/>
<evidence type="ECO:0000256" key="2">
    <source>
        <dbReference type="RuleBase" id="RU003749"/>
    </source>
</evidence>
<dbReference type="PROSITE" id="PS50801">
    <property type="entry name" value="STAS"/>
    <property type="match status" value="1"/>
</dbReference>
<dbReference type="InterPro" id="IPR002645">
    <property type="entry name" value="STAS_dom"/>
</dbReference>
<dbReference type="InterPro" id="IPR003658">
    <property type="entry name" value="Anti-sigma_ant"/>
</dbReference>
<evidence type="ECO:0000313" key="7">
    <source>
        <dbReference type="Proteomes" id="UP001241110"/>
    </source>
</evidence>
<comment type="similarity">
    <text evidence="1 2">Belongs to the anti-sigma-factor antagonist family.</text>
</comment>
<comment type="caution">
    <text evidence="4">The sequence shown here is derived from an EMBL/GenBank/DDBJ whole genome shotgun (WGS) entry which is preliminary data.</text>
</comment>
<dbReference type="RefSeq" id="WP_313984530.1">
    <property type="nucleotide sequence ID" value="NZ_JASJOR010000038.1"/>
</dbReference>
<dbReference type="CDD" id="cd07043">
    <property type="entry name" value="STAS_anti-anti-sigma_factors"/>
    <property type="match status" value="1"/>
</dbReference>
<evidence type="ECO:0000259" key="3">
    <source>
        <dbReference type="PROSITE" id="PS50801"/>
    </source>
</evidence>
<dbReference type="PANTHER" id="PTHR33495:SF2">
    <property type="entry name" value="ANTI-SIGMA FACTOR ANTAGONIST TM_1081-RELATED"/>
    <property type="match status" value="1"/>
</dbReference>
<accession>A0AAE3QS51</accession>
<protein>
    <recommendedName>
        <fullName evidence="2">Anti-sigma factor antagonist</fullName>
    </recommendedName>
</protein>
<dbReference type="Proteomes" id="UP001228581">
    <property type="component" value="Unassembled WGS sequence"/>
</dbReference>
<dbReference type="PANTHER" id="PTHR33495">
    <property type="entry name" value="ANTI-SIGMA FACTOR ANTAGONIST TM_1081-RELATED-RELATED"/>
    <property type="match status" value="1"/>
</dbReference>
<evidence type="ECO:0000313" key="6">
    <source>
        <dbReference type="Proteomes" id="UP001228581"/>
    </source>
</evidence>
<feature type="domain" description="STAS" evidence="3">
    <location>
        <begin position="18"/>
        <end position="111"/>
    </location>
</feature>
<dbReference type="InterPro" id="IPR036513">
    <property type="entry name" value="STAS_dom_sf"/>
</dbReference>
<evidence type="ECO:0000313" key="4">
    <source>
        <dbReference type="EMBL" id="MDJ1483936.1"/>
    </source>
</evidence>
<dbReference type="Proteomes" id="UP001241110">
    <property type="component" value="Unassembled WGS sequence"/>
</dbReference>
<dbReference type="Pfam" id="PF01740">
    <property type="entry name" value="STAS"/>
    <property type="match status" value="1"/>
</dbReference>
<dbReference type="Gene3D" id="3.30.750.24">
    <property type="entry name" value="STAS domain"/>
    <property type="match status" value="1"/>
</dbReference>
<gene>
    <name evidence="4" type="ORF">QNI16_25780</name>
    <name evidence="5" type="ORF">QNI19_05485</name>
</gene>
<reference evidence="4 6" key="1">
    <citation type="submission" date="2023-05" db="EMBL/GenBank/DDBJ databases">
        <authorList>
            <person name="Zhang X."/>
        </authorList>
    </citation>
    <scope>NUCLEOTIDE SEQUENCE</scope>
    <source>
        <strain evidence="5 6">DM2B3-1</strain>
        <strain evidence="4">YF14B1</strain>
    </source>
</reference>
<dbReference type="AlphaFoldDB" id="A0AAE3QS51"/>
<dbReference type="NCBIfam" id="TIGR00377">
    <property type="entry name" value="ant_ant_sig"/>
    <property type="match status" value="1"/>
</dbReference>
<evidence type="ECO:0000313" key="5">
    <source>
        <dbReference type="EMBL" id="MDJ1492375.1"/>
    </source>
</evidence>
<sequence>MKFTLDKQEKYVLIQLHESKLDATLTPLLKTELVTFNAEGYKNIILDLSETKYMDSSGLSAVLTGNRLCKESEGLFVLTGLSDHVQKLIKISQLESVLHILPTTPEAVDAVFFHELESEFGKEETE</sequence>
<evidence type="ECO:0000256" key="1">
    <source>
        <dbReference type="ARBA" id="ARBA00009013"/>
    </source>
</evidence>
<organism evidence="4 7">
    <name type="scientific">Xanthocytophaga flava</name>
    <dbReference type="NCBI Taxonomy" id="3048013"/>
    <lineage>
        <taxon>Bacteria</taxon>
        <taxon>Pseudomonadati</taxon>
        <taxon>Bacteroidota</taxon>
        <taxon>Cytophagia</taxon>
        <taxon>Cytophagales</taxon>
        <taxon>Rhodocytophagaceae</taxon>
        <taxon>Xanthocytophaga</taxon>
    </lineage>
</organism>
<dbReference type="EMBL" id="JASJOT010000002">
    <property type="protein sequence ID" value="MDJ1492375.1"/>
    <property type="molecule type" value="Genomic_DNA"/>
</dbReference>
<name>A0AAE3QS51_9BACT</name>
<dbReference type="SUPFAM" id="SSF52091">
    <property type="entry name" value="SpoIIaa-like"/>
    <property type="match status" value="1"/>
</dbReference>